<dbReference type="PIRSF" id="PIRSF006232">
    <property type="entry name" value="Pirin"/>
    <property type="match status" value="1"/>
</dbReference>
<evidence type="ECO:0000259" key="5">
    <source>
        <dbReference type="Pfam" id="PF05726"/>
    </source>
</evidence>
<comment type="caution">
    <text evidence="6">The sequence shown here is derived from an EMBL/GenBank/DDBJ whole genome shotgun (WGS) entry which is preliminary data.</text>
</comment>
<organism evidence="6 7">
    <name type="scientific">Steroidobacter agaridevorans</name>
    <dbReference type="NCBI Taxonomy" id="2695856"/>
    <lineage>
        <taxon>Bacteria</taxon>
        <taxon>Pseudomonadati</taxon>
        <taxon>Pseudomonadota</taxon>
        <taxon>Gammaproteobacteria</taxon>
        <taxon>Steroidobacterales</taxon>
        <taxon>Steroidobacteraceae</taxon>
        <taxon>Steroidobacter</taxon>
    </lineage>
</organism>
<feature type="binding site" evidence="2">
    <location>
        <position position="120"/>
    </location>
    <ligand>
        <name>Fe cation</name>
        <dbReference type="ChEBI" id="CHEBI:24875"/>
    </ligand>
</feature>
<dbReference type="SUPFAM" id="SSF51182">
    <property type="entry name" value="RmlC-like cupins"/>
    <property type="match status" value="1"/>
</dbReference>
<feature type="binding site" evidence="2">
    <location>
        <position position="76"/>
    </location>
    <ligand>
        <name>Fe cation</name>
        <dbReference type="ChEBI" id="CHEBI:24875"/>
    </ligand>
</feature>
<reference evidence="7" key="1">
    <citation type="submission" date="2020-01" db="EMBL/GenBank/DDBJ databases">
        <title>'Steroidobacter agaridevorans' sp. nov., agar-degrading bacteria isolated from rhizosphere soils.</title>
        <authorList>
            <person name="Ikenaga M."/>
            <person name="Kataoka M."/>
            <person name="Murouchi A."/>
            <person name="Katsuragi S."/>
            <person name="Sakai M."/>
        </authorList>
    </citation>
    <scope>NUCLEOTIDE SEQUENCE [LARGE SCALE GENOMIC DNA]</scope>
    <source>
        <strain evidence="7">YU21-B</strain>
    </source>
</reference>
<evidence type="ECO:0000259" key="4">
    <source>
        <dbReference type="Pfam" id="PF02678"/>
    </source>
</evidence>
<dbReference type="Proteomes" id="UP000445000">
    <property type="component" value="Unassembled WGS sequence"/>
</dbReference>
<comment type="cofactor">
    <cofactor evidence="2">
        <name>Fe cation</name>
        <dbReference type="ChEBI" id="CHEBI:24875"/>
    </cofactor>
    <text evidence="2">Binds 1 Fe cation per subunit.</text>
</comment>
<dbReference type="AlphaFoldDB" id="A0A829YCL6"/>
<dbReference type="CDD" id="cd02247">
    <property type="entry name" value="cupin_pirin_C"/>
    <property type="match status" value="1"/>
</dbReference>
<name>A0A829YCL6_9GAMM</name>
<gene>
    <name evidence="6" type="ORF">GCM10011487_30070</name>
</gene>
<evidence type="ECO:0000256" key="2">
    <source>
        <dbReference type="PIRSR" id="PIRSR006232-1"/>
    </source>
</evidence>
<sequence length="307" mass="33227">MNAINPLASNTPAQAAQRRIARVVQAISTIEGGGFPVRRPFPIQGFSHFDPFLLIDHLGPVQWPAGGPIGAPDHPHRGFETVTYVLAGENEHRDSFGNADVLRPGDVQWMTAGGGVIHSEMPTERFHREGGNQEGFQIWVNLPAVDKMMTPRYQTLRASDIPQATTADGRVHVRVIAGESLGKAARIDTRVPIQMLHFTIQPGGELLQSVPAEQSGLLYVFKGKATLGSDQREVGEGQAALLGSGDSVKIGVSADESGPAEILLLSGKPLNEPVARYGPFVMNTREEIEQAFRDYQSGRFGLIPPRT</sequence>
<dbReference type="InterPro" id="IPR014710">
    <property type="entry name" value="RmlC-like_jellyroll"/>
</dbReference>
<dbReference type="PANTHER" id="PTHR13903">
    <property type="entry name" value="PIRIN-RELATED"/>
    <property type="match status" value="1"/>
</dbReference>
<dbReference type="GO" id="GO:0046872">
    <property type="term" value="F:metal ion binding"/>
    <property type="evidence" value="ECO:0007669"/>
    <property type="project" value="UniProtKB-KW"/>
</dbReference>
<dbReference type="Gene3D" id="2.60.120.10">
    <property type="entry name" value="Jelly Rolls"/>
    <property type="match status" value="2"/>
</dbReference>
<keyword evidence="2" id="KW-0479">Metal-binding</keyword>
<comment type="similarity">
    <text evidence="1 3">Belongs to the pirin family.</text>
</comment>
<dbReference type="Pfam" id="PF02678">
    <property type="entry name" value="Pirin"/>
    <property type="match status" value="1"/>
</dbReference>
<accession>A0A829YCL6</accession>
<dbReference type="InterPro" id="IPR011051">
    <property type="entry name" value="RmlC_Cupin_sf"/>
</dbReference>
<keyword evidence="7" id="KW-1185">Reference proteome</keyword>
<evidence type="ECO:0000313" key="7">
    <source>
        <dbReference type="Proteomes" id="UP000445000"/>
    </source>
</evidence>
<dbReference type="EMBL" id="BLJN01000003">
    <property type="protein sequence ID" value="GFE81007.1"/>
    <property type="molecule type" value="Genomic_DNA"/>
</dbReference>
<dbReference type="RefSeq" id="WP_161812713.1">
    <property type="nucleotide sequence ID" value="NZ_BLJN01000003.1"/>
</dbReference>
<dbReference type="CDD" id="cd02909">
    <property type="entry name" value="cupin_pirin_N"/>
    <property type="match status" value="1"/>
</dbReference>
<feature type="domain" description="Pirin C-terminal" evidence="5">
    <location>
        <begin position="195"/>
        <end position="301"/>
    </location>
</feature>
<feature type="domain" description="Pirin N-terminal" evidence="4">
    <location>
        <begin position="37"/>
        <end position="140"/>
    </location>
</feature>
<keyword evidence="2" id="KW-0408">Iron</keyword>
<evidence type="ECO:0000256" key="3">
    <source>
        <dbReference type="RuleBase" id="RU003457"/>
    </source>
</evidence>
<dbReference type="InterPro" id="IPR003829">
    <property type="entry name" value="Pirin_N_dom"/>
</dbReference>
<evidence type="ECO:0000256" key="1">
    <source>
        <dbReference type="ARBA" id="ARBA00008416"/>
    </source>
</evidence>
<dbReference type="Pfam" id="PF05726">
    <property type="entry name" value="Pirin_C"/>
    <property type="match status" value="1"/>
</dbReference>
<evidence type="ECO:0008006" key="8">
    <source>
        <dbReference type="Google" id="ProtNLM"/>
    </source>
</evidence>
<proteinExistence type="inferred from homology"/>
<feature type="binding site" evidence="2">
    <location>
        <position position="118"/>
    </location>
    <ligand>
        <name>Fe cation</name>
        <dbReference type="ChEBI" id="CHEBI:24875"/>
    </ligand>
</feature>
<dbReference type="InterPro" id="IPR008778">
    <property type="entry name" value="Pirin_C_dom"/>
</dbReference>
<protein>
    <recommendedName>
        <fullName evidence="8">Pirin</fullName>
    </recommendedName>
</protein>
<evidence type="ECO:0000313" key="6">
    <source>
        <dbReference type="EMBL" id="GFE81007.1"/>
    </source>
</evidence>
<feature type="binding site" evidence="2">
    <location>
        <position position="74"/>
    </location>
    <ligand>
        <name>Fe cation</name>
        <dbReference type="ChEBI" id="CHEBI:24875"/>
    </ligand>
</feature>
<dbReference type="PANTHER" id="PTHR13903:SF31">
    <property type="entry name" value="CUPIN-DOMAIN CONTAINING PROTEIN"/>
    <property type="match status" value="1"/>
</dbReference>
<dbReference type="InterPro" id="IPR012093">
    <property type="entry name" value="Pirin"/>
</dbReference>